<evidence type="ECO:0000313" key="2">
    <source>
        <dbReference type="Proteomes" id="UP001163603"/>
    </source>
</evidence>
<name>A0ACC0XLZ5_9ROSI</name>
<proteinExistence type="predicted"/>
<dbReference type="EMBL" id="CM047746">
    <property type="protein sequence ID" value="KAJ0020304.1"/>
    <property type="molecule type" value="Genomic_DNA"/>
</dbReference>
<evidence type="ECO:0000313" key="1">
    <source>
        <dbReference type="EMBL" id="KAJ0020304.1"/>
    </source>
</evidence>
<comment type="caution">
    <text evidence="1">The sequence shown here is derived from an EMBL/GenBank/DDBJ whole genome shotgun (WGS) entry which is preliminary data.</text>
</comment>
<gene>
    <name evidence="1" type="ORF">Pint_31922</name>
</gene>
<reference evidence="2" key="1">
    <citation type="journal article" date="2023" name="G3 (Bethesda)">
        <title>Genome assembly and association tests identify interacting loci associated with vigor, precocity, and sex in interspecific pistachio rootstocks.</title>
        <authorList>
            <person name="Palmer W."/>
            <person name="Jacygrad E."/>
            <person name="Sagayaradj S."/>
            <person name="Cavanaugh K."/>
            <person name="Han R."/>
            <person name="Bertier L."/>
            <person name="Beede B."/>
            <person name="Kafkas S."/>
            <person name="Golino D."/>
            <person name="Preece J."/>
            <person name="Michelmore R."/>
        </authorList>
    </citation>
    <scope>NUCLEOTIDE SEQUENCE [LARGE SCALE GENOMIC DNA]</scope>
</reference>
<keyword evidence="2" id="KW-1185">Reference proteome</keyword>
<organism evidence="1 2">
    <name type="scientific">Pistacia integerrima</name>
    <dbReference type="NCBI Taxonomy" id="434235"/>
    <lineage>
        <taxon>Eukaryota</taxon>
        <taxon>Viridiplantae</taxon>
        <taxon>Streptophyta</taxon>
        <taxon>Embryophyta</taxon>
        <taxon>Tracheophyta</taxon>
        <taxon>Spermatophyta</taxon>
        <taxon>Magnoliopsida</taxon>
        <taxon>eudicotyledons</taxon>
        <taxon>Gunneridae</taxon>
        <taxon>Pentapetalae</taxon>
        <taxon>rosids</taxon>
        <taxon>malvids</taxon>
        <taxon>Sapindales</taxon>
        <taxon>Anacardiaceae</taxon>
        <taxon>Pistacia</taxon>
    </lineage>
</organism>
<dbReference type="Proteomes" id="UP001163603">
    <property type="component" value="Chromosome 11"/>
</dbReference>
<sequence length="302" mass="33421">MARLSLYFLLPLMAFVVTEEAPKKAKKVKCQDKRYRYCYNKNLYCPDSCPRTCIVNRATCQPVCKPSPPLPPKVRRGPSSDSAAKRVKCKNYPHCYGMELIYLAAALNNARLIVSHVALSAIATDRQLFAKTPNSSVEMESPSTSMAKKTETFAWSLIPTYTSMHTSLVAKTSIWDNSVDRLSLAFNGESIFLPDGEGNQWQSTESPSVTITSFKFYALSGDVNGVLGQTYASNYVSRAKMGVDMPVLGAEKEFALSSLFTTDCAAARFVGEFALTNSSQTYFEYANLNCSRIDSRGVICKR</sequence>
<protein>
    <submittedName>
        <fullName evidence="1">Uncharacterized protein</fullName>
    </submittedName>
</protein>
<accession>A0ACC0XLZ5</accession>